<name>A0A251T8V0_HELAN</name>
<dbReference type="Proteomes" id="UP000215914">
    <property type="component" value="Chromosome 11"/>
</dbReference>
<keyword evidence="3" id="KW-1185">Reference proteome</keyword>
<dbReference type="EMBL" id="CM007900">
    <property type="protein sequence ID" value="OTG07545.1"/>
    <property type="molecule type" value="Genomic_DNA"/>
</dbReference>
<dbReference type="InParanoid" id="A0A251T8V0"/>
<gene>
    <name evidence="2" type="ORF">HannXRQ_Chr11g0331651</name>
</gene>
<evidence type="ECO:0000313" key="3">
    <source>
        <dbReference type="Proteomes" id="UP000215914"/>
    </source>
</evidence>
<feature type="region of interest" description="Disordered" evidence="1">
    <location>
        <begin position="20"/>
        <end position="45"/>
    </location>
</feature>
<organism evidence="2 3">
    <name type="scientific">Helianthus annuus</name>
    <name type="common">Common sunflower</name>
    <dbReference type="NCBI Taxonomy" id="4232"/>
    <lineage>
        <taxon>Eukaryota</taxon>
        <taxon>Viridiplantae</taxon>
        <taxon>Streptophyta</taxon>
        <taxon>Embryophyta</taxon>
        <taxon>Tracheophyta</taxon>
        <taxon>Spermatophyta</taxon>
        <taxon>Magnoliopsida</taxon>
        <taxon>eudicotyledons</taxon>
        <taxon>Gunneridae</taxon>
        <taxon>Pentapetalae</taxon>
        <taxon>asterids</taxon>
        <taxon>campanulids</taxon>
        <taxon>Asterales</taxon>
        <taxon>Asteraceae</taxon>
        <taxon>Asteroideae</taxon>
        <taxon>Heliantheae alliance</taxon>
        <taxon>Heliantheae</taxon>
        <taxon>Helianthus</taxon>
    </lineage>
</organism>
<evidence type="ECO:0000313" key="2">
    <source>
        <dbReference type="EMBL" id="OTG07545.1"/>
    </source>
</evidence>
<accession>A0A251T8V0</accession>
<sequence>MSFLNYVLRVFSKKKKKKKKKPSCSFPFNSTATEGAAPSSLSRSHIQPNAHPLAYLSSLGRDRPTLTVSYFKSQTEQTKVVRYSWSLHEQEESLWYMDRCVPC</sequence>
<protein>
    <submittedName>
        <fullName evidence="2">Uncharacterized protein</fullName>
    </submittedName>
</protein>
<dbReference type="AlphaFoldDB" id="A0A251T8V0"/>
<reference evidence="3" key="1">
    <citation type="journal article" date="2017" name="Nature">
        <title>The sunflower genome provides insights into oil metabolism, flowering and Asterid evolution.</title>
        <authorList>
            <person name="Badouin H."/>
            <person name="Gouzy J."/>
            <person name="Grassa C.J."/>
            <person name="Murat F."/>
            <person name="Staton S.E."/>
            <person name="Cottret L."/>
            <person name="Lelandais-Briere C."/>
            <person name="Owens G.L."/>
            <person name="Carrere S."/>
            <person name="Mayjonade B."/>
            <person name="Legrand L."/>
            <person name="Gill N."/>
            <person name="Kane N.C."/>
            <person name="Bowers J.E."/>
            <person name="Hubner S."/>
            <person name="Bellec A."/>
            <person name="Berard A."/>
            <person name="Berges H."/>
            <person name="Blanchet N."/>
            <person name="Boniface M.C."/>
            <person name="Brunel D."/>
            <person name="Catrice O."/>
            <person name="Chaidir N."/>
            <person name="Claudel C."/>
            <person name="Donnadieu C."/>
            <person name="Faraut T."/>
            <person name="Fievet G."/>
            <person name="Helmstetter N."/>
            <person name="King M."/>
            <person name="Knapp S.J."/>
            <person name="Lai Z."/>
            <person name="Le Paslier M.C."/>
            <person name="Lippi Y."/>
            <person name="Lorenzon L."/>
            <person name="Mandel J.R."/>
            <person name="Marage G."/>
            <person name="Marchand G."/>
            <person name="Marquand E."/>
            <person name="Bret-Mestries E."/>
            <person name="Morien E."/>
            <person name="Nambeesan S."/>
            <person name="Nguyen T."/>
            <person name="Pegot-Espagnet P."/>
            <person name="Pouilly N."/>
            <person name="Raftis F."/>
            <person name="Sallet E."/>
            <person name="Schiex T."/>
            <person name="Thomas J."/>
            <person name="Vandecasteele C."/>
            <person name="Vares D."/>
            <person name="Vear F."/>
            <person name="Vautrin S."/>
            <person name="Crespi M."/>
            <person name="Mangin B."/>
            <person name="Burke J.M."/>
            <person name="Salse J."/>
            <person name="Munos S."/>
            <person name="Vincourt P."/>
            <person name="Rieseberg L.H."/>
            <person name="Langlade N.B."/>
        </authorList>
    </citation>
    <scope>NUCLEOTIDE SEQUENCE [LARGE SCALE GENOMIC DNA]</scope>
    <source>
        <strain evidence="3">cv. SF193</strain>
    </source>
</reference>
<evidence type="ECO:0000256" key="1">
    <source>
        <dbReference type="SAM" id="MobiDB-lite"/>
    </source>
</evidence>
<proteinExistence type="predicted"/>
<feature type="compositionally biased region" description="Polar residues" evidence="1">
    <location>
        <begin position="26"/>
        <end position="45"/>
    </location>
</feature>